<keyword evidence="2 5" id="KW-0812">Transmembrane</keyword>
<evidence type="ECO:0000313" key="7">
    <source>
        <dbReference type="Proteomes" id="UP000245462"/>
    </source>
</evidence>
<evidence type="ECO:0000313" key="6">
    <source>
        <dbReference type="EMBL" id="PVZ12803.1"/>
    </source>
</evidence>
<keyword evidence="3 5" id="KW-1133">Transmembrane helix</keyword>
<sequence length="162" mass="17158">MNAIDLFILIVLAIGLVKGLFDGIIKQAVSLIAIVLATYGCALLAIPIESWIAPAFGLSQGVAHTFGLIIGFLAILIIIPIAGKVVTGLVKMSPIGILNHVAGGIAGIAIAGILMSYLFLINDGIFTRNQEEDMTSLRSSSALYDRVKNIVPTFAPHRLFTQ</sequence>
<feature type="transmembrane region" description="Helical" evidence="5">
    <location>
        <begin position="28"/>
        <end position="48"/>
    </location>
</feature>
<proteinExistence type="predicted"/>
<dbReference type="PANTHER" id="PTHR37306">
    <property type="entry name" value="COLICIN V PRODUCTION PROTEIN"/>
    <property type="match status" value="1"/>
</dbReference>
<comment type="caution">
    <text evidence="6">The sequence shown here is derived from an EMBL/GenBank/DDBJ whole genome shotgun (WGS) entry which is preliminary data.</text>
</comment>
<feature type="transmembrane region" description="Helical" evidence="5">
    <location>
        <begin position="6"/>
        <end position="21"/>
    </location>
</feature>
<dbReference type="GO" id="GO:0009403">
    <property type="term" value="P:toxin biosynthetic process"/>
    <property type="evidence" value="ECO:0007669"/>
    <property type="project" value="InterPro"/>
</dbReference>
<gene>
    <name evidence="6" type="ORF">C7382_104110</name>
</gene>
<keyword evidence="7" id="KW-1185">Reference proteome</keyword>
<evidence type="ECO:0000256" key="5">
    <source>
        <dbReference type="SAM" id="Phobius"/>
    </source>
</evidence>
<protein>
    <submittedName>
        <fullName evidence="6">Membrane protein required for colicin V production</fullName>
    </submittedName>
</protein>
<feature type="transmembrane region" description="Helical" evidence="5">
    <location>
        <begin position="68"/>
        <end position="90"/>
    </location>
</feature>
<dbReference type="GeneID" id="94550331"/>
<dbReference type="OrthoDB" id="9799585at2"/>
<dbReference type="Pfam" id="PF02674">
    <property type="entry name" value="Colicin_V"/>
    <property type="match status" value="1"/>
</dbReference>
<dbReference type="PANTHER" id="PTHR37306:SF1">
    <property type="entry name" value="COLICIN V PRODUCTION PROTEIN"/>
    <property type="match status" value="1"/>
</dbReference>
<keyword evidence="4 5" id="KW-0472">Membrane</keyword>
<organism evidence="6 7">
    <name type="scientific">Porphyromonas loveana</name>
    <dbReference type="NCBI Taxonomy" id="1884669"/>
    <lineage>
        <taxon>Bacteria</taxon>
        <taxon>Pseudomonadati</taxon>
        <taxon>Bacteroidota</taxon>
        <taxon>Bacteroidia</taxon>
        <taxon>Bacteroidales</taxon>
        <taxon>Porphyromonadaceae</taxon>
        <taxon>Porphyromonas</taxon>
    </lineage>
</organism>
<dbReference type="RefSeq" id="WP_116678880.1">
    <property type="nucleotide sequence ID" value="NZ_JBGXZY010000079.1"/>
</dbReference>
<dbReference type="Proteomes" id="UP000245462">
    <property type="component" value="Unassembled WGS sequence"/>
</dbReference>
<dbReference type="AlphaFoldDB" id="A0A2U1FKR3"/>
<dbReference type="InterPro" id="IPR003825">
    <property type="entry name" value="Colicin-V_CvpA"/>
</dbReference>
<feature type="transmembrane region" description="Helical" evidence="5">
    <location>
        <begin position="97"/>
        <end position="120"/>
    </location>
</feature>
<evidence type="ECO:0000256" key="1">
    <source>
        <dbReference type="ARBA" id="ARBA00004141"/>
    </source>
</evidence>
<dbReference type="EMBL" id="QEKY01000004">
    <property type="protein sequence ID" value="PVZ12803.1"/>
    <property type="molecule type" value="Genomic_DNA"/>
</dbReference>
<reference evidence="6 7" key="1">
    <citation type="submission" date="2018-04" db="EMBL/GenBank/DDBJ databases">
        <title>Genomic Encyclopedia of Type Strains, Phase IV (KMG-IV): sequencing the most valuable type-strain genomes for metagenomic binning, comparative biology and taxonomic classification.</title>
        <authorList>
            <person name="Goeker M."/>
        </authorList>
    </citation>
    <scope>NUCLEOTIDE SEQUENCE [LARGE SCALE GENOMIC DNA]</scope>
    <source>
        <strain evidence="6 7">DSM 28520</strain>
    </source>
</reference>
<accession>A0A2U1FKR3</accession>
<evidence type="ECO:0000256" key="2">
    <source>
        <dbReference type="ARBA" id="ARBA00022692"/>
    </source>
</evidence>
<evidence type="ECO:0000256" key="3">
    <source>
        <dbReference type="ARBA" id="ARBA00022989"/>
    </source>
</evidence>
<evidence type="ECO:0000256" key="4">
    <source>
        <dbReference type="ARBA" id="ARBA00023136"/>
    </source>
</evidence>
<comment type="subcellular location">
    <subcellularLocation>
        <location evidence="1">Membrane</location>
        <topology evidence="1">Multi-pass membrane protein</topology>
    </subcellularLocation>
</comment>
<name>A0A2U1FKR3_9PORP</name>
<dbReference type="GO" id="GO:0016020">
    <property type="term" value="C:membrane"/>
    <property type="evidence" value="ECO:0007669"/>
    <property type="project" value="UniProtKB-SubCell"/>
</dbReference>